<reference evidence="1 2" key="2">
    <citation type="journal article" date="2023" name="Mol. Biol. Evol.">
        <title>Genomics of Secondarily Temperate Adaptation in the Only Non-Antarctic Icefish.</title>
        <authorList>
            <person name="Rivera-Colon A.G."/>
            <person name="Rayamajhi N."/>
            <person name="Minhas B.F."/>
            <person name="Madrigal G."/>
            <person name="Bilyk K.T."/>
            <person name="Yoon V."/>
            <person name="Hune M."/>
            <person name="Gregory S."/>
            <person name="Cheng C.H.C."/>
            <person name="Catchen J.M."/>
        </authorList>
    </citation>
    <scope>NUCLEOTIDE SEQUENCE [LARGE SCALE GENOMIC DNA]</scope>
    <source>
        <strain evidence="1">JMC-PN-2008</strain>
    </source>
</reference>
<name>A0AAN7XAQ6_ELEMC</name>
<dbReference type="EMBL" id="JAUZQC010000017">
    <property type="protein sequence ID" value="KAK5856714.1"/>
    <property type="molecule type" value="Genomic_DNA"/>
</dbReference>
<evidence type="ECO:0000313" key="2">
    <source>
        <dbReference type="Proteomes" id="UP001346869"/>
    </source>
</evidence>
<protein>
    <submittedName>
        <fullName evidence="1">Uncharacterized protein</fullName>
    </submittedName>
</protein>
<reference evidence="1 2" key="1">
    <citation type="journal article" date="2023" name="Genes (Basel)">
        <title>Chromosome-Level Genome Assembly and Circadian Gene Repertoire of the Patagonia Blennie Eleginops maclovinus-The Closest Ancestral Proxy of Antarctic Cryonotothenioids.</title>
        <authorList>
            <person name="Cheng C.C."/>
            <person name="Rivera-Colon A.G."/>
            <person name="Minhas B.F."/>
            <person name="Wilson L."/>
            <person name="Rayamajhi N."/>
            <person name="Vargas-Chacoff L."/>
            <person name="Catchen J.M."/>
        </authorList>
    </citation>
    <scope>NUCLEOTIDE SEQUENCE [LARGE SCALE GENOMIC DNA]</scope>
    <source>
        <strain evidence="1">JMC-PN-2008</strain>
    </source>
</reference>
<proteinExistence type="predicted"/>
<accession>A0AAN7XAQ6</accession>
<gene>
    <name evidence="1" type="ORF">PBY51_008291</name>
</gene>
<evidence type="ECO:0000313" key="1">
    <source>
        <dbReference type="EMBL" id="KAK5856714.1"/>
    </source>
</evidence>
<organism evidence="1 2">
    <name type="scientific">Eleginops maclovinus</name>
    <name type="common">Patagonian blennie</name>
    <name type="synonym">Eleginus maclovinus</name>
    <dbReference type="NCBI Taxonomy" id="56733"/>
    <lineage>
        <taxon>Eukaryota</taxon>
        <taxon>Metazoa</taxon>
        <taxon>Chordata</taxon>
        <taxon>Craniata</taxon>
        <taxon>Vertebrata</taxon>
        <taxon>Euteleostomi</taxon>
        <taxon>Actinopterygii</taxon>
        <taxon>Neopterygii</taxon>
        <taxon>Teleostei</taxon>
        <taxon>Neoteleostei</taxon>
        <taxon>Acanthomorphata</taxon>
        <taxon>Eupercaria</taxon>
        <taxon>Perciformes</taxon>
        <taxon>Notothenioidei</taxon>
        <taxon>Eleginopidae</taxon>
        <taxon>Eleginops</taxon>
    </lineage>
</organism>
<keyword evidence="2" id="KW-1185">Reference proteome</keyword>
<comment type="caution">
    <text evidence="1">The sequence shown here is derived from an EMBL/GenBank/DDBJ whole genome shotgun (WGS) entry which is preliminary data.</text>
</comment>
<dbReference type="AlphaFoldDB" id="A0AAN7XAQ6"/>
<dbReference type="Proteomes" id="UP001346869">
    <property type="component" value="Unassembled WGS sequence"/>
</dbReference>
<sequence length="73" mass="8344">MSSALKTSSTVLYLQLTESCCLESDGEDRCVKADLLDRTPRGFRAFSDKKRLSFCTQPKRDRQTERVRGSPRD</sequence>